<sequence>MPLDTLHLQDRLTRLTLAPQTGGSIANWTIKDSGQPLLRHADQQALQAGSARRLGCYPLAPWSNRITGGGFDNPQGWLALAANADNSALPIHGSAWQQAWQVIEHSDDSALLRLDSQTPFAYVAEQRIRLHDGRLDIRLQVTHMADTPVWHGLGLHPYFPRTPATRLQASAGQVWNCDANSLPTQLSELPEHWDFNQERDLPVQHTDNAFTDWNGQARILQPDAGYSLEISAEGSDLYLLFCPERLPFFCFEPVSHPVDAHHMPGKPGLVLLHRGESHSLAFSLQYRAFSADRNIR</sequence>
<dbReference type="RefSeq" id="WP_084306262.1">
    <property type="nucleotide sequence ID" value="NZ_FNDG01000009.1"/>
</dbReference>
<dbReference type="InterPro" id="IPR011013">
    <property type="entry name" value="Gal_mutarotase_sf_dom"/>
</dbReference>
<dbReference type="GO" id="GO:0005975">
    <property type="term" value="P:carbohydrate metabolic process"/>
    <property type="evidence" value="ECO:0007669"/>
    <property type="project" value="InterPro"/>
</dbReference>
<evidence type="ECO:0000313" key="2">
    <source>
        <dbReference type="Proteomes" id="UP000198606"/>
    </source>
</evidence>
<name>A0A1G8GIE0_9GAMM</name>
<dbReference type="InterPro" id="IPR008183">
    <property type="entry name" value="Aldose_1/G6P_1-epimerase"/>
</dbReference>
<dbReference type="Gene3D" id="2.70.98.10">
    <property type="match status" value="1"/>
</dbReference>
<proteinExistence type="predicted"/>
<gene>
    <name evidence="1" type="ORF">SAMN05216588_10965</name>
</gene>
<dbReference type="SUPFAM" id="SSF74650">
    <property type="entry name" value="Galactose mutarotase-like"/>
    <property type="match status" value="1"/>
</dbReference>
<organism evidence="1 2">
    <name type="scientific">Phytopseudomonas flavescens</name>
    <dbReference type="NCBI Taxonomy" id="29435"/>
    <lineage>
        <taxon>Bacteria</taxon>
        <taxon>Pseudomonadati</taxon>
        <taxon>Pseudomonadota</taxon>
        <taxon>Gammaproteobacteria</taxon>
        <taxon>Pseudomonadales</taxon>
        <taxon>Pseudomonadaceae</taxon>
        <taxon>Phytopseudomonas</taxon>
    </lineage>
</organism>
<dbReference type="CDD" id="cd09021">
    <property type="entry name" value="Aldose_epim_Ec_YphB"/>
    <property type="match status" value="1"/>
</dbReference>
<dbReference type="Proteomes" id="UP000198606">
    <property type="component" value="Unassembled WGS sequence"/>
</dbReference>
<dbReference type="GO" id="GO:0030246">
    <property type="term" value="F:carbohydrate binding"/>
    <property type="evidence" value="ECO:0007669"/>
    <property type="project" value="InterPro"/>
</dbReference>
<accession>A0A1G8GIE0</accession>
<dbReference type="AlphaFoldDB" id="A0A1G8GIE0"/>
<reference evidence="1 2" key="1">
    <citation type="submission" date="2016-10" db="EMBL/GenBank/DDBJ databases">
        <authorList>
            <person name="de Groot N.N."/>
        </authorList>
    </citation>
    <scope>NUCLEOTIDE SEQUENCE [LARGE SCALE GENOMIC DNA]</scope>
    <source>
        <strain evidence="1 2">LMG 18387</strain>
    </source>
</reference>
<dbReference type="GO" id="GO:0016853">
    <property type="term" value="F:isomerase activity"/>
    <property type="evidence" value="ECO:0007669"/>
    <property type="project" value="InterPro"/>
</dbReference>
<dbReference type="STRING" id="29435.SAMN05216588_10965"/>
<evidence type="ECO:0000313" key="1">
    <source>
        <dbReference type="EMBL" id="SDH94154.1"/>
    </source>
</evidence>
<dbReference type="InterPro" id="IPR014718">
    <property type="entry name" value="GH-type_carb-bd"/>
</dbReference>
<dbReference type="Pfam" id="PF01263">
    <property type="entry name" value="Aldose_epim"/>
    <property type="match status" value="1"/>
</dbReference>
<protein>
    <submittedName>
        <fullName evidence="1">Aldose 1-epimerase</fullName>
    </submittedName>
</protein>
<dbReference type="EMBL" id="FNDG01000009">
    <property type="protein sequence ID" value="SDH94154.1"/>
    <property type="molecule type" value="Genomic_DNA"/>
</dbReference>